<dbReference type="InterPro" id="IPR034193">
    <property type="entry name" value="PCSK9_ProteinaseK-like"/>
</dbReference>
<dbReference type="Gene3D" id="3.40.50.200">
    <property type="entry name" value="Peptidase S8/S53 domain"/>
    <property type="match status" value="1"/>
</dbReference>
<evidence type="ECO:0000313" key="10">
    <source>
        <dbReference type="Proteomes" id="UP000266673"/>
    </source>
</evidence>
<organism evidence="9 10">
    <name type="scientific">Gigaspora rosea</name>
    <dbReference type="NCBI Taxonomy" id="44941"/>
    <lineage>
        <taxon>Eukaryota</taxon>
        <taxon>Fungi</taxon>
        <taxon>Fungi incertae sedis</taxon>
        <taxon>Mucoromycota</taxon>
        <taxon>Glomeromycotina</taxon>
        <taxon>Glomeromycetes</taxon>
        <taxon>Diversisporales</taxon>
        <taxon>Gigasporaceae</taxon>
        <taxon>Gigaspora</taxon>
    </lineage>
</organism>
<evidence type="ECO:0000256" key="2">
    <source>
        <dbReference type="ARBA" id="ARBA00022670"/>
    </source>
</evidence>
<reference evidence="9 10" key="1">
    <citation type="submission" date="2018-06" db="EMBL/GenBank/DDBJ databases">
        <title>Comparative genomics reveals the genomic features of Rhizophagus irregularis, R. cerebriforme, R. diaphanum and Gigaspora rosea, and their symbiotic lifestyle signature.</title>
        <authorList>
            <person name="Morin E."/>
            <person name="San Clemente H."/>
            <person name="Chen E.C.H."/>
            <person name="De La Providencia I."/>
            <person name="Hainaut M."/>
            <person name="Kuo A."/>
            <person name="Kohler A."/>
            <person name="Murat C."/>
            <person name="Tang N."/>
            <person name="Roy S."/>
            <person name="Loubradou J."/>
            <person name="Henrissat B."/>
            <person name="Grigoriev I.V."/>
            <person name="Corradi N."/>
            <person name="Roux C."/>
            <person name="Martin F.M."/>
        </authorList>
    </citation>
    <scope>NUCLEOTIDE SEQUENCE [LARGE SCALE GENOMIC DNA]</scope>
    <source>
        <strain evidence="9 10">DAOM 194757</strain>
    </source>
</reference>
<dbReference type="InterPro" id="IPR036852">
    <property type="entry name" value="Peptidase_S8/S53_dom_sf"/>
</dbReference>
<dbReference type="Pfam" id="PF00082">
    <property type="entry name" value="Peptidase_S8"/>
    <property type="match status" value="1"/>
</dbReference>
<keyword evidence="3" id="KW-0378">Hydrolase</keyword>
<dbReference type="Pfam" id="PF05922">
    <property type="entry name" value="Inhibitor_I9"/>
    <property type="match status" value="1"/>
</dbReference>
<keyword evidence="10" id="KW-1185">Reference proteome</keyword>
<proteinExistence type="inferred from homology"/>
<dbReference type="STRING" id="44941.A0A397VVQ1"/>
<feature type="region of interest" description="Disordered" evidence="6">
    <location>
        <begin position="1"/>
        <end position="28"/>
    </location>
</feature>
<dbReference type="CDD" id="cd04077">
    <property type="entry name" value="Peptidases_S8_PCSK9_ProteinaseK_like"/>
    <property type="match status" value="1"/>
</dbReference>
<dbReference type="PROSITE" id="PS51892">
    <property type="entry name" value="SUBTILASE"/>
    <property type="match status" value="1"/>
</dbReference>
<evidence type="ECO:0000256" key="3">
    <source>
        <dbReference type="ARBA" id="ARBA00022801"/>
    </source>
</evidence>
<name>A0A397VVQ1_9GLOM</name>
<dbReference type="AlphaFoldDB" id="A0A397VVQ1"/>
<sequence>MQPQSKSQSQSQPQSQYDCPSSTRISSDEAPQTYIVQLNSANSKDSHYSMMNSCYNKKTDNSLNVQSNDPNTIKDVSFEGFIAYIANLRPSEADSLSNRSDVKTVETDSKASINAPYHYNYHDNYINYHYNYPNNKNHPNNKKNHYNYFDDNKNHYNYPDNKNHPNNKNHPDNKNQYNFPYNHNKHNHHNHATKTTMTHPTHTLTPPHTHCHDFKTQKSAPFNLDRIDQAKLPLDGEYNYPKSSGFGVNVYIKTSTNSSHPTCSGCTANIDDNGHGTHVAGIVRITWGVAKLVRLISIKVFDASGPGTFADVIAGLAYIASQHANSTNKNTVVNMSLGGDRNQAVNDAVKALTSMGIHVVVAAGNFADDACNFSPASEPSAVCVGATEDISDAVASFSNFGSCVNIFAPGTNIKSAGITSKNSTAVHSGTSMATPHVTGTIALIIAKSGNLSPVQMKEALDNLATPDIIPVDTLKQSPNRFLRVPNCTHPKEGKKDYHHYF</sequence>
<keyword evidence="4" id="KW-0720">Serine protease</keyword>
<dbReference type="InterPro" id="IPR010259">
    <property type="entry name" value="S8pro/Inhibitor_I9"/>
</dbReference>
<dbReference type="GO" id="GO:0004252">
    <property type="term" value="F:serine-type endopeptidase activity"/>
    <property type="evidence" value="ECO:0007669"/>
    <property type="project" value="InterPro"/>
</dbReference>
<feature type="compositionally biased region" description="Low complexity" evidence="6">
    <location>
        <begin position="155"/>
        <end position="173"/>
    </location>
</feature>
<dbReference type="PROSITE" id="PS00138">
    <property type="entry name" value="SUBTILASE_SER"/>
    <property type="match status" value="1"/>
</dbReference>
<dbReference type="Proteomes" id="UP000266673">
    <property type="component" value="Unassembled WGS sequence"/>
</dbReference>
<dbReference type="PRINTS" id="PR00723">
    <property type="entry name" value="SUBTILISIN"/>
</dbReference>
<keyword evidence="2" id="KW-0645">Protease</keyword>
<dbReference type="InterPro" id="IPR050131">
    <property type="entry name" value="Peptidase_S8_subtilisin-like"/>
</dbReference>
<dbReference type="GO" id="GO:0006508">
    <property type="term" value="P:proteolysis"/>
    <property type="evidence" value="ECO:0007669"/>
    <property type="project" value="UniProtKB-KW"/>
</dbReference>
<dbReference type="OrthoDB" id="206201at2759"/>
<feature type="domain" description="Peptidase S8/S53" evidence="7">
    <location>
        <begin position="270"/>
        <end position="464"/>
    </location>
</feature>
<feature type="region of interest" description="Disordered" evidence="6">
    <location>
        <begin position="132"/>
        <end position="173"/>
    </location>
</feature>
<dbReference type="PANTHER" id="PTHR43806">
    <property type="entry name" value="PEPTIDASE S8"/>
    <property type="match status" value="1"/>
</dbReference>
<feature type="compositionally biased region" description="Low complexity" evidence="6">
    <location>
        <begin position="1"/>
        <end position="22"/>
    </location>
</feature>
<evidence type="ECO:0000256" key="6">
    <source>
        <dbReference type="SAM" id="MobiDB-lite"/>
    </source>
</evidence>
<evidence type="ECO:0000259" key="8">
    <source>
        <dbReference type="Pfam" id="PF05922"/>
    </source>
</evidence>
<evidence type="ECO:0000256" key="5">
    <source>
        <dbReference type="PROSITE-ProRule" id="PRU01240"/>
    </source>
</evidence>
<comment type="caution">
    <text evidence="5">Lacks conserved residue(s) required for the propagation of feature annotation.</text>
</comment>
<dbReference type="SUPFAM" id="SSF52743">
    <property type="entry name" value="Subtilisin-like"/>
    <property type="match status" value="1"/>
</dbReference>
<evidence type="ECO:0000259" key="7">
    <source>
        <dbReference type="Pfam" id="PF00082"/>
    </source>
</evidence>
<dbReference type="FunFam" id="3.40.50.200:FF:000016">
    <property type="entry name" value="Proprotein convertase subtilisin/kexin type 9"/>
    <property type="match status" value="1"/>
</dbReference>
<feature type="domain" description="Inhibitor I9" evidence="8">
    <location>
        <begin position="33"/>
        <end position="110"/>
    </location>
</feature>
<gene>
    <name evidence="9" type="ORF">C2G38_2064311</name>
</gene>
<evidence type="ECO:0000256" key="4">
    <source>
        <dbReference type="ARBA" id="ARBA00022825"/>
    </source>
</evidence>
<evidence type="ECO:0000256" key="1">
    <source>
        <dbReference type="ARBA" id="ARBA00011073"/>
    </source>
</evidence>
<comment type="similarity">
    <text evidence="1 5">Belongs to the peptidase S8 family.</text>
</comment>
<protein>
    <submittedName>
        <fullName evidence="9">Peptidase S8/S53 domain-containing protein</fullName>
    </submittedName>
</protein>
<dbReference type="EMBL" id="QKWP01000128">
    <property type="protein sequence ID" value="RIB26660.1"/>
    <property type="molecule type" value="Genomic_DNA"/>
</dbReference>
<dbReference type="GO" id="GO:0005615">
    <property type="term" value="C:extracellular space"/>
    <property type="evidence" value="ECO:0007669"/>
    <property type="project" value="TreeGrafter"/>
</dbReference>
<dbReference type="InterPro" id="IPR023828">
    <property type="entry name" value="Peptidase_S8_Ser-AS"/>
</dbReference>
<evidence type="ECO:0000313" key="9">
    <source>
        <dbReference type="EMBL" id="RIB26660.1"/>
    </source>
</evidence>
<dbReference type="PANTHER" id="PTHR43806:SF11">
    <property type="entry name" value="CEREVISIN-RELATED"/>
    <property type="match status" value="1"/>
</dbReference>
<accession>A0A397VVQ1</accession>
<comment type="caution">
    <text evidence="9">The sequence shown here is derived from an EMBL/GenBank/DDBJ whole genome shotgun (WGS) entry which is preliminary data.</text>
</comment>
<dbReference type="InterPro" id="IPR000209">
    <property type="entry name" value="Peptidase_S8/S53_dom"/>
</dbReference>
<dbReference type="InterPro" id="IPR015500">
    <property type="entry name" value="Peptidase_S8_subtilisin-rel"/>
</dbReference>